<dbReference type="Pfam" id="PF16321">
    <property type="entry name" value="Ribosom_S30AE_C"/>
    <property type="match status" value="1"/>
</dbReference>
<dbReference type="FunFam" id="3.30.505.50:FF:000001">
    <property type="entry name" value="Ribosome hibernation promoting factor"/>
    <property type="match status" value="1"/>
</dbReference>
<dbReference type="Proteomes" id="UP000000378">
    <property type="component" value="Chromosome"/>
</dbReference>
<dbReference type="HOGENOM" id="CLU_071472_0_3_9"/>
<evidence type="ECO:0000256" key="3">
    <source>
        <dbReference type="ARBA" id="ARBA00038434"/>
    </source>
</evidence>
<dbReference type="OrthoDB" id="9794975at2"/>
<keyword evidence="2 6" id="KW-0810">Translation regulation</keyword>
<accession>D7CPJ8</accession>
<comment type="similarity">
    <text evidence="3">Belongs to the HPF/YfiA ribosome-associated protein family. Short HPF subfamily.</text>
</comment>
<organism evidence="8 9">
    <name type="scientific">Syntrophothermus lipocalidus (strain DSM 12680 / TGB-C1)</name>
    <dbReference type="NCBI Taxonomy" id="643648"/>
    <lineage>
        <taxon>Bacteria</taxon>
        <taxon>Bacillati</taxon>
        <taxon>Bacillota</taxon>
        <taxon>Clostridia</taxon>
        <taxon>Eubacteriales</taxon>
        <taxon>Syntrophomonadaceae</taxon>
        <taxon>Syntrophothermus</taxon>
    </lineage>
</organism>
<comment type="similarity">
    <text evidence="6">Belongs to the HPF/YfiA ribosome-associated protein family. Long HPF subfamily.</text>
</comment>
<evidence type="ECO:0000313" key="8">
    <source>
        <dbReference type="EMBL" id="ADI02633.1"/>
    </source>
</evidence>
<dbReference type="Pfam" id="PF02482">
    <property type="entry name" value="Ribosomal_S30AE"/>
    <property type="match status" value="1"/>
</dbReference>
<dbReference type="InterPro" id="IPR032528">
    <property type="entry name" value="Ribosom_S30AE_C"/>
</dbReference>
<evidence type="ECO:0000256" key="5">
    <source>
        <dbReference type="ARBA" id="ARBA00041148"/>
    </source>
</evidence>
<evidence type="ECO:0000313" key="9">
    <source>
        <dbReference type="Proteomes" id="UP000000378"/>
    </source>
</evidence>
<dbReference type="HAMAP" id="MF_00839">
    <property type="entry name" value="HPF"/>
    <property type="match status" value="1"/>
</dbReference>
<dbReference type="InterPro" id="IPR003489">
    <property type="entry name" value="RHF/RaiA"/>
</dbReference>
<dbReference type="EMBL" id="CP002048">
    <property type="protein sequence ID" value="ADI02633.1"/>
    <property type="molecule type" value="Genomic_DNA"/>
</dbReference>
<sequence>MRIEVRGKNIELTDALREYVEKRLSKLERFIDDLKEAQVTLSVEGDTHRVEVTIPLNGVILRGEEKTDDMYSSVDLVVDKLEKQIDKYKTRIYRRYREVGLKKGATGEAPPVKEEEKGEAAKVVRTKRFALKPMDVEEAIMQMNLLGHSFFVFFNVESAEVNVLYRRRDGNYGLIEPEFE</sequence>
<dbReference type="SUPFAM" id="SSF69754">
    <property type="entry name" value="Ribosome binding protein Y (YfiA homologue)"/>
    <property type="match status" value="1"/>
</dbReference>
<keyword evidence="1 6" id="KW-0963">Cytoplasm</keyword>
<dbReference type="GO" id="GO:0045900">
    <property type="term" value="P:negative regulation of translational elongation"/>
    <property type="evidence" value="ECO:0007669"/>
    <property type="project" value="TreeGrafter"/>
</dbReference>
<dbReference type="NCBIfam" id="TIGR00741">
    <property type="entry name" value="yfiA"/>
    <property type="match status" value="1"/>
</dbReference>
<protein>
    <recommendedName>
        <fullName evidence="5 6">Ribosome hibernation promoting factor</fullName>
        <shortName evidence="6">HPF</shortName>
    </recommendedName>
</protein>
<reference evidence="9" key="1">
    <citation type="journal article" date="2010" name="Stand. Genomic Sci.">
        <title>Complete genome sequence of Syntrophothermus lipocalidus type strain (TGB-C1T).</title>
        <authorList>
            <consortium name="US DOE Joint Genome Institute (JGI-PGF)"/>
            <person name="Djao O."/>
            <person name="Zhang X."/>
            <person name="Lucas S."/>
            <person name="Lapidus A."/>
            <person name="Glavina Del Rio T."/>
            <person name="Nolan M."/>
            <person name="Tice H."/>
            <person name="Cheng J."/>
            <person name="Han C."/>
            <person name="Tapia R."/>
            <person name="Goodwin L."/>
            <person name="Pitluck S."/>
            <person name="Liolios K."/>
            <person name="Ivanova N."/>
            <person name="Mavromatis K."/>
            <person name="Mikhailova N."/>
            <person name="Ovchinnikova G."/>
            <person name="Pati A."/>
            <person name="Brambilla E."/>
            <person name="Chen A."/>
            <person name="Palaniappan K."/>
            <person name="Land M."/>
            <person name="Hauser L."/>
            <person name="Chang Y."/>
            <person name="Jeffries C."/>
            <person name="Rohde M."/>
            <person name="Sikorski J."/>
            <person name="Spring S."/>
            <person name="Goker M."/>
            <person name="Detter J."/>
            <person name="Woyke T."/>
            <person name="Bristow J."/>
            <person name="Eisen J."/>
            <person name="Markowitz V."/>
            <person name="Hugenholtz P."/>
            <person name="Kyrpides N."/>
            <person name="Klenk H."/>
        </authorList>
    </citation>
    <scope>NUCLEOTIDE SEQUENCE [LARGE SCALE GENOMIC DNA]</scope>
    <source>
        <strain evidence="9">DSM 12680 / TGB-C1</strain>
    </source>
</reference>
<evidence type="ECO:0000256" key="4">
    <source>
        <dbReference type="ARBA" id="ARBA00038695"/>
    </source>
</evidence>
<comment type="subcellular location">
    <subcellularLocation>
        <location evidence="6">Cytoplasm</location>
    </subcellularLocation>
</comment>
<dbReference type="GO" id="GO:0022627">
    <property type="term" value="C:cytosolic small ribosomal subunit"/>
    <property type="evidence" value="ECO:0007669"/>
    <property type="project" value="TreeGrafter"/>
</dbReference>
<dbReference type="RefSeq" id="WP_013176035.1">
    <property type="nucleotide sequence ID" value="NC_014220.1"/>
</dbReference>
<dbReference type="KEGG" id="slp:Slip_1879"/>
<dbReference type="GO" id="GO:0043024">
    <property type="term" value="F:ribosomal small subunit binding"/>
    <property type="evidence" value="ECO:0007669"/>
    <property type="project" value="TreeGrafter"/>
</dbReference>
<dbReference type="AlphaFoldDB" id="D7CPJ8"/>
<evidence type="ECO:0000256" key="2">
    <source>
        <dbReference type="ARBA" id="ARBA00022845"/>
    </source>
</evidence>
<comment type="subunit">
    <text evidence="6">Interacts with 100S ribosomes.</text>
</comment>
<dbReference type="FunFam" id="3.30.160.100:FF:000001">
    <property type="entry name" value="Ribosome hibernation promoting factor"/>
    <property type="match status" value="1"/>
</dbReference>
<evidence type="ECO:0000256" key="6">
    <source>
        <dbReference type="HAMAP-Rule" id="MF_00839"/>
    </source>
</evidence>
<name>D7CPJ8_SYNLT</name>
<dbReference type="InterPro" id="IPR038416">
    <property type="entry name" value="Ribosom_S30AE_C_sf"/>
</dbReference>
<proteinExistence type="inferred from homology"/>
<dbReference type="STRING" id="643648.Slip_1879"/>
<dbReference type="eggNOG" id="COG1544">
    <property type="taxonomic scope" value="Bacteria"/>
</dbReference>
<evidence type="ECO:0000259" key="7">
    <source>
        <dbReference type="Pfam" id="PF16321"/>
    </source>
</evidence>
<dbReference type="Gene3D" id="3.30.505.50">
    <property type="entry name" value="Sigma 54 modulation/S30EA ribosomal protein, C-terminal domain"/>
    <property type="match status" value="1"/>
</dbReference>
<feature type="domain" description="Sigma 54 modulation/S30EA ribosomal protein C-terminal" evidence="7">
    <location>
        <begin position="120"/>
        <end position="174"/>
    </location>
</feature>
<comment type="subunit">
    <text evidence="4">Associates exclusively with 100S ribosomes, which are dimers of 70S ribosomes.</text>
</comment>
<dbReference type="PANTHER" id="PTHR33231">
    <property type="entry name" value="30S RIBOSOMAL PROTEIN"/>
    <property type="match status" value="1"/>
</dbReference>
<reference evidence="8 9" key="2">
    <citation type="journal article" date="2010" name="Stand. Genomic Sci.">
        <title>Complete genome sequence of Syntrophothermus lipocalidus type strain (TGB-C1).</title>
        <authorList>
            <person name="Djao O.D."/>
            <person name="Zhang X."/>
            <person name="Lucas S."/>
            <person name="Lapidus A."/>
            <person name="Del Rio T.G."/>
            <person name="Nolan M."/>
            <person name="Tice H."/>
            <person name="Cheng J.F."/>
            <person name="Han C."/>
            <person name="Tapia R."/>
            <person name="Goodwin L."/>
            <person name="Pitluck S."/>
            <person name="Liolios K."/>
            <person name="Ivanova N."/>
            <person name="Mavromatis K."/>
            <person name="Mikhailova N."/>
            <person name="Ovchinnikova G."/>
            <person name="Pati A."/>
            <person name="Brambilla E."/>
            <person name="Chen A."/>
            <person name="Palaniappan K."/>
            <person name="Land M."/>
            <person name="Hauser L."/>
            <person name="Chang Y.J."/>
            <person name="Jeffries C.D."/>
            <person name="Rohde M."/>
            <person name="Sikorski J."/>
            <person name="Spring S."/>
            <person name="Goker M."/>
            <person name="Detter J.C."/>
            <person name="Woyke T."/>
            <person name="Bristow J."/>
            <person name="Eisen J.A."/>
            <person name="Markowitz V."/>
            <person name="Hugenholtz P."/>
            <person name="Kyrpides N.C."/>
            <person name="Klenk H.P."/>
        </authorList>
    </citation>
    <scope>NUCLEOTIDE SEQUENCE [LARGE SCALE GENOMIC DNA]</scope>
    <source>
        <strain evidence="9">DSM 12680 / TGB-C1</strain>
    </source>
</reference>
<dbReference type="InterPro" id="IPR050574">
    <property type="entry name" value="HPF/YfiA_ribosome-assoc"/>
</dbReference>
<comment type="function">
    <text evidence="6">Required for dimerization of active 70S ribosomes into 100S ribosomes in stationary phase; 100S ribosomes are translationally inactive and sometimes present during exponential growth.</text>
</comment>
<dbReference type="Gene3D" id="3.30.160.100">
    <property type="entry name" value="Ribosome hibernation promotion factor-like"/>
    <property type="match status" value="1"/>
</dbReference>
<dbReference type="PANTHER" id="PTHR33231:SF1">
    <property type="entry name" value="30S RIBOSOMAL PROTEIN"/>
    <property type="match status" value="1"/>
</dbReference>
<dbReference type="InterPro" id="IPR034694">
    <property type="entry name" value="HPF_long/plastid"/>
</dbReference>
<keyword evidence="9" id="KW-1185">Reference proteome</keyword>
<dbReference type="CDD" id="cd00552">
    <property type="entry name" value="RaiA"/>
    <property type="match status" value="1"/>
</dbReference>
<dbReference type="InterPro" id="IPR036567">
    <property type="entry name" value="RHF-like"/>
</dbReference>
<gene>
    <name evidence="6" type="primary">hpf</name>
    <name evidence="8" type="ordered locus">Slip_1879</name>
</gene>
<evidence type="ECO:0000256" key="1">
    <source>
        <dbReference type="ARBA" id="ARBA00022490"/>
    </source>
</evidence>